<dbReference type="CDD" id="cd07377">
    <property type="entry name" value="WHTH_GntR"/>
    <property type="match status" value="1"/>
</dbReference>
<dbReference type="Pfam" id="PF00392">
    <property type="entry name" value="GntR"/>
    <property type="match status" value="1"/>
</dbReference>
<evidence type="ECO:0000259" key="4">
    <source>
        <dbReference type="PROSITE" id="PS50949"/>
    </source>
</evidence>
<dbReference type="Proteomes" id="UP000540506">
    <property type="component" value="Unassembled WGS sequence"/>
</dbReference>
<dbReference type="InterPro" id="IPR011711">
    <property type="entry name" value="GntR_C"/>
</dbReference>
<dbReference type="Pfam" id="PF07729">
    <property type="entry name" value="FCD"/>
    <property type="match status" value="1"/>
</dbReference>
<reference evidence="5 6" key="1">
    <citation type="submission" date="2020-08" db="EMBL/GenBank/DDBJ databases">
        <title>Sequencing the genomes of 1000 actinobacteria strains.</title>
        <authorList>
            <person name="Klenk H.-P."/>
        </authorList>
    </citation>
    <scope>NUCLEOTIDE SEQUENCE [LARGE SCALE GENOMIC DNA]</scope>
    <source>
        <strain evidence="5 6">DSM 41654</strain>
    </source>
</reference>
<dbReference type="SUPFAM" id="SSF48008">
    <property type="entry name" value="GntR ligand-binding domain-like"/>
    <property type="match status" value="1"/>
</dbReference>
<evidence type="ECO:0000313" key="5">
    <source>
        <dbReference type="EMBL" id="MBB4926011.1"/>
    </source>
</evidence>
<dbReference type="PANTHER" id="PTHR43537:SF47">
    <property type="entry name" value="REGULATORY PROTEIN GNTR HTH"/>
    <property type="match status" value="1"/>
</dbReference>
<evidence type="ECO:0000313" key="6">
    <source>
        <dbReference type="Proteomes" id="UP000540506"/>
    </source>
</evidence>
<evidence type="ECO:0000256" key="3">
    <source>
        <dbReference type="ARBA" id="ARBA00023163"/>
    </source>
</evidence>
<dbReference type="RefSeq" id="WP_184938691.1">
    <property type="nucleotide sequence ID" value="NZ_JACHJV010000001.1"/>
</dbReference>
<keyword evidence="2 5" id="KW-0238">DNA-binding</keyword>
<dbReference type="SMART" id="SM00345">
    <property type="entry name" value="HTH_GNTR"/>
    <property type="match status" value="1"/>
</dbReference>
<proteinExistence type="predicted"/>
<dbReference type="GO" id="GO:0003677">
    <property type="term" value="F:DNA binding"/>
    <property type="evidence" value="ECO:0007669"/>
    <property type="project" value="UniProtKB-KW"/>
</dbReference>
<dbReference type="InterPro" id="IPR036390">
    <property type="entry name" value="WH_DNA-bd_sf"/>
</dbReference>
<keyword evidence="1" id="KW-0805">Transcription regulation</keyword>
<dbReference type="Gene3D" id="1.20.120.530">
    <property type="entry name" value="GntR ligand-binding domain-like"/>
    <property type="match status" value="1"/>
</dbReference>
<feature type="domain" description="HTH gntR-type" evidence="4">
    <location>
        <begin position="9"/>
        <end position="77"/>
    </location>
</feature>
<dbReference type="SMART" id="SM00895">
    <property type="entry name" value="FCD"/>
    <property type="match status" value="1"/>
</dbReference>
<accession>A0A7W7VX18</accession>
<comment type="caution">
    <text evidence="5">The sequence shown here is derived from an EMBL/GenBank/DDBJ whole genome shotgun (WGS) entry which is preliminary data.</text>
</comment>
<dbReference type="SUPFAM" id="SSF46785">
    <property type="entry name" value="Winged helix' DNA-binding domain"/>
    <property type="match status" value="1"/>
</dbReference>
<dbReference type="PRINTS" id="PR00035">
    <property type="entry name" value="HTHGNTR"/>
</dbReference>
<dbReference type="PANTHER" id="PTHR43537">
    <property type="entry name" value="TRANSCRIPTIONAL REGULATOR, GNTR FAMILY"/>
    <property type="match status" value="1"/>
</dbReference>
<dbReference type="GO" id="GO:0003700">
    <property type="term" value="F:DNA-binding transcription factor activity"/>
    <property type="evidence" value="ECO:0007669"/>
    <property type="project" value="InterPro"/>
</dbReference>
<evidence type="ECO:0000256" key="2">
    <source>
        <dbReference type="ARBA" id="ARBA00023125"/>
    </source>
</evidence>
<dbReference type="EMBL" id="JACHJV010000001">
    <property type="protein sequence ID" value="MBB4926011.1"/>
    <property type="molecule type" value="Genomic_DNA"/>
</dbReference>
<dbReference type="InterPro" id="IPR008920">
    <property type="entry name" value="TF_FadR/GntR_C"/>
</dbReference>
<dbReference type="InterPro" id="IPR036388">
    <property type="entry name" value="WH-like_DNA-bd_sf"/>
</dbReference>
<sequence length="227" mass="24405">MTLSSPRRTPLADQVIAQLRAQITSGEWPVGSRIPTESALVEQLGVARNTVREAVRALAHNGLLDIRQGSGTYVLATSELAGVMHRRFADADPEQVAELRSLLEASAAALAAERRTERDLALLETTLSRREEAWFGGDAEVFVQADAAFHQAVVAAAHNDVLATLYADLGEVTREHLRQDIGPVLSPERYIAHDRILVAIRDGDAAAAATQSSTVIGACSRLEAAEH</sequence>
<organism evidence="5 6">
    <name type="scientific">Kitasatospora kifunensis</name>
    <name type="common">Streptomyces kifunensis</name>
    <dbReference type="NCBI Taxonomy" id="58351"/>
    <lineage>
        <taxon>Bacteria</taxon>
        <taxon>Bacillati</taxon>
        <taxon>Actinomycetota</taxon>
        <taxon>Actinomycetes</taxon>
        <taxon>Kitasatosporales</taxon>
        <taxon>Streptomycetaceae</taxon>
        <taxon>Kitasatospora</taxon>
    </lineage>
</organism>
<name>A0A7W7VX18_KITKI</name>
<dbReference type="InterPro" id="IPR000524">
    <property type="entry name" value="Tscrpt_reg_HTH_GntR"/>
</dbReference>
<dbReference type="AlphaFoldDB" id="A0A7W7VX18"/>
<keyword evidence="3" id="KW-0804">Transcription</keyword>
<dbReference type="Gene3D" id="1.10.10.10">
    <property type="entry name" value="Winged helix-like DNA-binding domain superfamily/Winged helix DNA-binding domain"/>
    <property type="match status" value="1"/>
</dbReference>
<dbReference type="PROSITE" id="PS50949">
    <property type="entry name" value="HTH_GNTR"/>
    <property type="match status" value="1"/>
</dbReference>
<protein>
    <submittedName>
        <fullName evidence="5">DNA-binding FadR family transcriptional regulator</fullName>
    </submittedName>
</protein>
<keyword evidence="6" id="KW-1185">Reference proteome</keyword>
<evidence type="ECO:0000256" key="1">
    <source>
        <dbReference type="ARBA" id="ARBA00023015"/>
    </source>
</evidence>
<gene>
    <name evidence="5" type="ORF">FHR34_005004</name>
</gene>